<evidence type="ECO:0000256" key="1">
    <source>
        <dbReference type="SAM" id="Phobius"/>
    </source>
</evidence>
<dbReference type="GO" id="GO:0005886">
    <property type="term" value="C:plasma membrane"/>
    <property type="evidence" value="ECO:0007669"/>
    <property type="project" value="TreeGrafter"/>
</dbReference>
<protein>
    <submittedName>
        <fullName evidence="2">DUF445 domain-containing protein</fullName>
    </submittedName>
</protein>
<feature type="transmembrane region" description="Helical" evidence="1">
    <location>
        <begin position="401"/>
        <end position="421"/>
    </location>
</feature>
<gene>
    <name evidence="2" type="ORF">DJ021_15265</name>
</gene>
<keyword evidence="1" id="KW-0472">Membrane</keyword>
<dbReference type="Pfam" id="PF04286">
    <property type="entry name" value="DUF445"/>
    <property type="match status" value="1"/>
</dbReference>
<dbReference type="RefSeq" id="WP_111458364.1">
    <property type="nucleotide sequence ID" value="NZ_QFYP01000001.1"/>
</dbReference>
<comment type="caution">
    <text evidence="2">The sequence shown here is derived from an EMBL/GenBank/DDBJ whole genome shotgun (WGS) entry which is preliminary data.</text>
</comment>
<accession>A0A328B0W4</accession>
<proteinExistence type="predicted"/>
<keyword evidence="1" id="KW-0812">Transmembrane</keyword>
<reference evidence="3" key="1">
    <citation type="submission" date="2018-05" db="EMBL/GenBank/DDBJ databases">
        <authorList>
            <person name="Li X."/>
        </authorList>
    </citation>
    <scope>NUCLEOTIDE SEQUENCE [LARGE SCALE GENOMIC DNA]</scope>
    <source>
        <strain evidence="3">HKS-05</strain>
    </source>
</reference>
<evidence type="ECO:0000313" key="2">
    <source>
        <dbReference type="EMBL" id="RAK61072.1"/>
    </source>
</evidence>
<name>A0A328B0W4_9CAUL</name>
<keyword evidence="1" id="KW-1133">Transmembrane helix</keyword>
<dbReference type="Proteomes" id="UP000249842">
    <property type="component" value="Unassembled WGS sequence"/>
</dbReference>
<evidence type="ECO:0000313" key="3">
    <source>
        <dbReference type="Proteomes" id="UP000249842"/>
    </source>
</evidence>
<dbReference type="EMBL" id="QFYP01000001">
    <property type="protein sequence ID" value="RAK61072.1"/>
    <property type="molecule type" value="Genomic_DNA"/>
</dbReference>
<feature type="transmembrane region" description="Helical" evidence="1">
    <location>
        <begin position="57"/>
        <end position="77"/>
    </location>
</feature>
<feature type="transmembrane region" description="Helical" evidence="1">
    <location>
        <begin position="26"/>
        <end position="45"/>
    </location>
</feature>
<dbReference type="InterPro" id="IPR007383">
    <property type="entry name" value="DUF445"/>
</dbReference>
<keyword evidence="3" id="KW-1185">Reference proteome</keyword>
<dbReference type="OrthoDB" id="9769590at2"/>
<dbReference type="AlphaFoldDB" id="A0A328B0W4"/>
<organism evidence="2 3">
    <name type="scientific">Phenylobacterium hankyongense</name>
    <dbReference type="NCBI Taxonomy" id="1813876"/>
    <lineage>
        <taxon>Bacteria</taxon>
        <taxon>Pseudomonadati</taxon>
        <taxon>Pseudomonadota</taxon>
        <taxon>Alphaproteobacteria</taxon>
        <taxon>Caulobacterales</taxon>
        <taxon>Caulobacteraceae</taxon>
        <taxon>Phenylobacterium</taxon>
    </lineage>
</organism>
<dbReference type="PANTHER" id="PTHR38442">
    <property type="entry name" value="INNER MEMBRANE PROTEIN-RELATED"/>
    <property type="match status" value="1"/>
</dbReference>
<sequence length="424" mass="45848">MTELAAASDISPADAVRALGLARMRAIATGLLGLMALVFVAASLLQRHWPAFAYVRAFGEAGMVGACADWFAVTALFRRPFGLPIPHTGIIPRNKARIGEALGGFIADNFLTERVLEEKLRQLEVARWGGDWLRRPKNARRLAERLAGAAPKLLSSLPPGAVGDLLGSAALAVARATPAGPAASKVLAALWSEGRAQPLFERALDWLGDYLASHEEAIRTQVSEHSYSWLPKWVDRILADKLIHGLVQTLGEMRDPQHPWRRELAARVEDYIARLGADPDLQARAEAYKLRLLADASLRGQVAEVWSGLETRVGTELTENPADLAGPLERAILALGNWLAGDAQAQAQLNARARQLVSGVIAPRRRQIGVFVAQVVASWDARSVVDKLELQVGRDLQYIRINGTLVGGLVGVIIFAAARALGLD</sequence>
<dbReference type="PANTHER" id="PTHR38442:SF1">
    <property type="entry name" value="INNER MEMBRANE PROTEIN"/>
    <property type="match status" value="1"/>
</dbReference>